<protein>
    <submittedName>
        <fullName evidence="16">Uncharacterized protein</fullName>
    </submittedName>
</protein>
<evidence type="ECO:0000256" key="13">
    <source>
        <dbReference type="SAM" id="MobiDB-lite"/>
    </source>
</evidence>
<evidence type="ECO:0000256" key="1">
    <source>
        <dbReference type="ARBA" id="ARBA00004123"/>
    </source>
</evidence>
<dbReference type="GO" id="GO:0003677">
    <property type="term" value="F:DNA binding"/>
    <property type="evidence" value="ECO:0007669"/>
    <property type="project" value="UniProtKB-KW"/>
</dbReference>
<evidence type="ECO:0000256" key="8">
    <source>
        <dbReference type="ARBA" id="ARBA00023125"/>
    </source>
</evidence>
<comment type="caution">
    <text evidence="16">The sequence shown here is derived from an EMBL/GenBank/DDBJ whole genome shotgun (WGS) entry which is preliminary data.</text>
</comment>
<dbReference type="GO" id="GO:0006355">
    <property type="term" value="P:regulation of DNA-templated transcription"/>
    <property type="evidence" value="ECO:0007669"/>
    <property type="project" value="UniProtKB-ARBA"/>
</dbReference>
<feature type="region of interest" description="Disordered" evidence="13">
    <location>
        <begin position="180"/>
        <end position="200"/>
    </location>
</feature>
<reference evidence="16 17" key="1">
    <citation type="submission" date="2024-06" db="EMBL/GenBank/DDBJ databases">
        <title>A chromosome-level genome assembly of beet webworm, Loxostege sticticalis.</title>
        <authorList>
            <person name="Zhang Y."/>
        </authorList>
    </citation>
    <scope>NUCLEOTIDE SEQUENCE [LARGE SCALE GENOMIC DNA]</scope>
    <source>
        <strain evidence="16">AQ028</strain>
        <tissue evidence="16">Male pupae</tissue>
    </source>
</reference>
<comment type="similarity">
    <text evidence="2">Belongs to the krueppel C2H2-type zinc-finger protein family.</text>
</comment>
<feature type="domain" description="C2H2-type" evidence="14">
    <location>
        <begin position="234"/>
        <end position="262"/>
    </location>
</feature>
<dbReference type="InterPro" id="IPR036236">
    <property type="entry name" value="Znf_C2H2_sf"/>
</dbReference>
<dbReference type="EMBL" id="JBEDNZ010000031">
    <property type="protein sequence ID" value="KAL0808309.1"/>
    <property type="molecule type" value="Genomic_DNA"/>
</dbReference>
<dbReference type="Gene3D" id="3.40.1800.20">
    <property type="match status" value="1"/>
</dbReference>
<dbReference type="SUPFAM" id="SSF57716">
    <property type="entry name" value="Glucocorticoid receptor-like (DNA-binding domain)"/>
    <property type="match status" value="1"/>
</dbReference>
<accession>A0ABD0S2L8</accession>
<dbReference type="PROSITE" id="PS51915">
    <property type="entry name" value="ZAD"/>
    <property type="match status" value="1"/>
</dbReference>
<keyword evidence="9" id="KW-0804">Transcription</keyword>
<dbReference type="PANTHER" id="PTHR24379">
    <property type="entry name" value="KRAB AND ZINC FINGER DOMAIN-CONTAINING"/>
    <property type="match status" value="1"/>
</dbReference>
<evidence type="ECO:0000256" key="4">
    <source>
        <dbReference type="ARBA" id="ARBA00022737"/>
    </source>
</evidence>
<evidence type="ECO:0000256" key="9">
    <source>
        <dbReference type="ARBA" id="ARBA00023163"/>
    </source>
</evidence>
<feature type="binding site" evidence="12">
    <location>
        <position position="86"/>
    </location>
    <ligand>
        <name>Zn(2+)</name>
        <dbReference type="ChEBI" id="CHEBI:29105"/>
    </ligand>
</feature>
<keyword evidence="4" id="KW-0677">Repeat</keyword>
<feature type="binding site" evidence="12">
    <location>
        <position position="83"/>
    </location>
    <ligand>
        <name>Zn(2+)</name>
        <dbReference type="ChEBI" id="CHEBI:29105"/>
    </ligand>
</feature>
<evidence type="ECO:0000259" key="15">
    <source>
        <dbReference type="PROSITE" id="PS51915"/>
    </source>
</evidence>
<dbReference type="InterPro" id="IPR013087">
    <property type="entry name" value="Znf_C2H2_type"/>
</dbReference>
<dbReference type="PROSITE" id="PS00028">
    <property type="entry name" value="ZINC_FINGER_C2H2_1"/>
    <property type="match status" value="4"/>
</dbReference>
<keyword evidence="7" id="KW-0805">Transcription regulation</keyword>
<dbReference type="SMART" id="SM00868">
    <property type="entry name" value="zf-AD"/>
    <property type="match status" value="1"/>
</dbReference>
<dbReference type="GO" id="GO:0042802">
    <property type="term" value="F:identical protein binding"/>
    <property type="evidence" value="ECO:0007669"/>
    <property type="project" value="UniProtKB-ARBA"/>
</dbReference>
<feature type="domain" description="C2H2-type" evidence="14">
    <location>
        <begin position="263"/>
        <end position="290"/>
    </location>
</feature>
<keyword evidence="5 11" id="KW-0863">Zinc-finger</keyword>
<feature type="compositionally biased region" description="Basic residues" evidence="13">
    <location>
        <begin position="189"/>
        <end position="200"/>
    </location>
</feature>
<keyword evidence="3 12" id="KW-0479">Metal-binding</keyword>
<feature type="domain" description="C2H2-type" evidence="14">
    <location>
        <begin position="208"/>
        <end position="232"/>
    </location>
</feature>
<dbReference type="Pfam" id="PF07776">
    <property type="entry name" value="zf-AD"/>
    <property type="match status" value="1"/>
</dbReference>
<dbReference type="Gene3D" id="3.30.160.60">
    <property type="entry name" value="Classic Zinc Finger"/>
    <property type="match status" value="4"/>
</dbReference>
<dbReference type="SUPFAM" id="SSF57667">
    <property type="entry name" value="beta-beta-alpha zinc fingers"/>
    <property type="match status" value="3"/>
</dbReference>
<evidence type="ECO:0000256" key="6">
    <source>
        <dbReference type="ARBA" id="ARBA00022833"/>
    </source>
</evidence>
<feature type="domain" description="C2H2-type" evidence="14">
    <location>
        <begin position="291"/>
        <end position="318"/>
    </location>
</feature>
<gene>
    <name evidence="16" type="ORF">ABMA28_012801</name>
</gene>
<dbReference type="Proteomes" id="UP001549921">
    <property type="component" value="Unassembled WGS sequence"/>
</dbReference>
<dbReference type="SMART" id="SM00355">
    <property type="entry name" value="ZnF_C2H2"/>
    <property type="match status" value="6"/>
</dbReference>
<evidence type="ECO:0000256" key="10">
    <source>
        <dbReference type="ARBA" id="ARBA00023242"/>
    </source>
</evidence>
<dbReference type="FunFam" id="3.30.160.60:FF:000508">
    <property type="entry name" value="Myeloid zinc finger 1"/>
    <property type="match status" value="1"/>
</dbReference>
<evidence type="ECO:0000256" key="2">
    <source>
        <dbReference type="ARBA" id="ARBA00006991"/>
    </source>
</evidence>
<organism evidence="16 17">
    <name type="scientific">Loxostege sticticalis</name>
    <name type="common">Beet webworm moth</name>
    <dbReference type="NCBI Taxonomy" id="481309"/>
    <lineage>
        <taxon>Eukaryota</taxon>
        <taxon>Metazoa</taxon>
        <taxon>Ecdysozoa</taxon>
        <taxon>Arthropoda</taxon>
        <taxon>Hexapoda</taxon>
        <taxon>Insecta</taxon>
        <taxon>Pterygota</taxon>
        <taxon>Neoptera</taxon>
        <taxon>Endopterygota</taxon>
        <taxon>Lepidoptera</taxon>
        <taxon>Glossata</taxon>
        <taxon>Ditrysia</taxon>
        <taxon>Pyraloidea</taxon>
        <taxon>Crambidae</taxon>
        <taxon>Pyraustinae</taxon>
        <taxon>Loxostege</taxon>
    </lineage>
</organism>
<name>A0ABD0S2L8_LOXSC</name>
<keyword evidence="6 12" id="KW-0862">Zinc</keyword>
<feature type="binding site" evidence="12">
    <location>
        <position position="38"/>
    </location>
    <ligand>
        <name>Zn(2+)</name>
        <dbReference type="ChEBI" id="CHEBI:29105"/>
    </ligand>
</feature>
<dbReference type="AlphaFoldDB" id="A0ABD0S2L8"/>
<dbReference type="InterPro" id="IPR012934">
    <property type="entry name" value="Znf_AD"/>
</dbReference>
<evidence type="ECO:0000259" key="14">
    <source>
        <dbReference type="PROSITE" id="PS50157"/>
    </source>
</evidence>
<evidence type="ECO:0000256" key="11">
    <source>
        <dbReference type="PROSITE-ProRule" id="PRU00042"/>
    </source>
</evidence>
<dbReference type="PROSITE" id="PS50157">
    <property type="entry name" value="ZINC_FINGER_C2H2_2"/>
    <property type="match status" value="6"/>
</dbReference>
<evidence type="ECO:0000256" key="5">
    <source>
        <dbReference type="ARBA" id="ARBA00022771"/>
    </source>
</evidence>
<evidence type="ECO:0000256" key="7">
    <source>
        <dbReference type="ARBA" id="ARBA00023015"/>
    </source>
</evidence>
<feature type="domain" description="C2H2-type" evidence="14">
    <location>
        <begin position="349"/>
        <end position="372"/>
    </location>
</feature>
<dbReference type="GO" id="GO:0008270">
    <property type="term" value="F:zinc ion binding"/>
    <property type="evidence" value="ECO:0007669"/>
    <property type="project" value="UniProtKB-UniRule"/>
</dbReference>
<sequence length="398" mass="45991">MLAVLLLNKMTMKRRIARKQRLSKPDRVEIKVPEVSVCRTCLSTGDLESIFVSKDSEKKRSHDLKLVTGLEIKMDDGLSQKICKKCIETMNKALQFRKTCKKAEKSLLSMIPGKKTMKKTRKKVLKTTKKEANEENYGSELDMGDDFQNDDYGMGGSDDFQDDSYQNTDFKDENVNYGVVKQEKSEPKVKKKAPARKKRQAIPNAASYKCNTCNKEFQMKATYKAHMRFHTNYCVCEACGKRCRNNNQLQEHKRARHGLGRIHKCAYCEYSAATKEALTIHERRHTGERPYVCDHCGATFHRRSNLVQHIAIHLPEKNFQCDMCPKRLKSRKFLQIHKHNAHTGKRYGYLCAVCGHRFEKPNKVRAHTRRVHGLPDDRQGPIVRYQTTILTEASPIYT</sequence>
<dbReference type="PANTHER" id="PTHR24379:SF127">
    <property type="entry name" value="BLOODY FINGERS-RELATED"/>
    <property type="match status" value="1"/>
</dbReference>
<keyword evidence="10" id="KW-0539">Nucleus</keyword>
<dbReference type="Pfam" id="PF12874">
    <property type="entry name" value="zf-met"/>
    <property type="match status" value="1"/>
</dbReference>
<dbReference type="Pfam" id="PF00096">
    <property type="entry name" value="zf-C2H2"/>
    <property type="match status" value="2"/>
</dbReference>
<feature type="domain" description="ZAD" evidence="15">
    <location>
        <begin position="36"/>
        <end position="110"/>
    </location>
</feature>
<evidence type="ECO:0000256" key="3">
    <source>
        <dbReference type="ARBA" id="ARBA00022723"/>
    </source>
</evidence>
<keyword evidence="8" id="KW-0238">DNA-binding</keyword>
<evidence type="ECO:0000256" key="12">
    <source>
        <dbReference type="PROSITE-ProRule" id="PRU01263"/>
    </source>
</evidence>
<feature type="domain" description="C2H2-type" evidence="14">
    <location>
        <begin position="319"/>
        <end position="347"/>
    </location>
</feature>
<comment type="subcellular location">
    <subcellularLocation>
        <location evidence="1">Nucleus</location>
    </subcellularLocation>
</comment>
<proteinExistence type="inferred from homology"/>
<evidence type="ECO:0000313" key="16">
    <source>
        <dbReference type="EMBL" id="KAL0808309.1"/>
    </source>
</evidence>
<dbReference type="GO" id="GO:0005634">
    <property type="term" value="C:nucleus"/>
    <property type="evidence" value="ECO:0007669"/>
    <property type="project" value="UniProtKB-SubCell"/>
</dbReference>
<feature type="binding site" evidence="12">
    <location>
        <position position="41"/>
    </location>
    <ligand>
        <name>Zn(2+)</name>
        <dbReference type="ChEBI" id="CHEBI:29105"/>
    </ligand>
</feature>
<evidence type="ECO:0000313" key="17">
    <source>
        <dbReference type="Proteomes" id="UP001549921"/>
    </source>
</evidence>